<evidence type="ECO:0000256" key="6">
    <source>
        <dbReference type="ARBA" id="ARBA00023315"/>
    </source>
</evidence>
<evidence type="ECO:0000256" key="1">
    <source>
        <dbReference type="ARBA" id="ARBA00004533"/>
    </source>
</evidence>
<evidence type="ECO:0000313" key="7">
    <source>
        <dbReference type="EMBL" id="WAX56863.1"/>
    </source>
</evidence>
<gene>
    <name evidence="7" type="ORF">M6B22_20395</name>
</gene>
<keyword evidence="4" id="KW-0808">Transferase</keyword>
<dbReference type="RefSeq" id="WP_269443398.1">
    <property type="nucleotide sequence ID" value="NZ_CP097463.1"/>
</dbReference>
<dbReference type="NCBIfam" id="NF005919">
    <property type="entry name" value="PRK07920.1"/>
    <property type="match status" value="1"/>
</dbReference>
<proteinExistence type="predicted"/>
<keyword evidence="2" id="KW-1003">Cell membrane</keyword>
<protein>
    <submittedName>
        <fullName evidence="7">Phosphatidylinositol mannoside acyltransferase</fullName>
    </submittedName>
</protein>
<name>A0ABY7JYY0_9ACTN</name>
<accession>A0ABY7JYY0</accession>
<dbReference type="CDD" id="cd07984">
    <property type="entry name" value="LPLAT_LABLAT-like"/>
    <property type="match status" value="1"/>
</dbReference>
<dbReference type="PANTHER" id="PTHR30606:SF10">
    <property type="entry name" value="PHOSPHATIDYLINOSITOL MANNOSIDE ACYLTRANSFERASE"/>
    <property type="match status" value="1"/>
</dbReference>
<dbReference type="PANTHER" id="PTHR30606">
    <property type="entry name" value="LIPID A BIOSYNTHESIS LAUROYL ACYLTRANSFERASE"/>
    <property type="match status" value="1"/>
</dbReference>
<evidence type="ECO:0000256" key="5">
    <source>
        <dbReference type="ARBA" id="ARBA00023136"/>
    </source>
</evidence>
<evidence type="ECO:0000256" key="4">
    <source>
        <dbReference type="ARBA" id="ARBA00022679"/>
    </source>
</evidence>
<dbReference type="InterPro" id="IPR004960">
    <property type="entry name" value="LipA_acyltrans"/>
</dbReference>
<evidence type="ECO:0000256" key="2">
    <source>
        <dbReference type="ARBA" id="ARBA00022475"/>
    </source>
</evidence>
<dbReference type="Proteomes" id="UP001164693">
    <property type="component" value="Chromosome"/>
</dbReference>
<sequence>MFTGLRDRAVDLGYAAGWNVVKSAPRGLTERAFRAAADAAAVRNGGGARQLRKNLSRVVGPQTSEARLDALVGAALRSYARYWLETFRLPRMDPHEVVERTTVHTEGRENLDAALERGKGAVVALPHSGNWDVAGLWLVAHSGPFVTVAERLHPESLFERFVAHREGLGFEVLPLSRRDPSPMGTLAQRLRENKVAALVADRDLSHNGVPVRFFGEPARMPGGPALLAATTGAALLPISLWFTDDGGWGQRIHPPLPVPEGRLRDQVPALTQSVADVLAAGIGEHPVDWHMLQPLWLADLPARPERERGEPAAAGPG</sequence>
<keyword evidence="3" id="KW-0997">Cell inner membrane</keyword>
<dbReference type="GO" id="GO:0016746">
    <property type="term" value="F:acyltransferase activity"/>
    <property type="evidence" value="ECO:0007669"/>
    <property type="project" value="UniProtKB-KW"/>
</dbReference>
<comment type="subcellular location">
    <subcellularLocation>
        <location evidence="1">Cell inner membrane</location>
    </subcellularLocation>
</comment>
<evidence type="ECO:0000313" key="8">
    <source>
        <dbReference type="Proteomes" id="UP001164693"/>
    </source>
</evidence>
<organism evidence="7 8">
    <name type="scientific">Jatrophihabitans cynanchi</name>
    <dbReference type="NCBI Taxonomy" id="2944128"/>
    <lineage>
        <taxon>Bacteria</taxon>
        <taxon>Bacillati</taxon>
        <taxon>Actinomycetota</taxon>
        <taxon>Actinomycetes</taxon>
        <taxon>Jatrophihabitantales</taxon>
        <taxon>Jatrophihabitantaceae</taxon>
        <taxon>Jatrophihabitans</taxon>
    </lineage>
</organism>
<dbReference type="Pfam" id="PF03279">
    <property type="entry name" value="Lip_A_acyltrans"/>
    <property type="match status" value="1"/>
</dbReference>
<keyword evidence="5" id="KW-0472">Membrane</keyword>
<keyword evidence="8" id="KW-1185">Reference proteome</keyword>
<dbReference type="EMBL" id="CP097463">
    <property type="protein sequence ID" value="WAX56863.1"/>
    <property type="molecule type" value="Genomic_DNA"/>
</dbReference>
<keyword evidence="6 7" id="KW-0012">Acyltransferase</keyword>
<reference evidence="7" key="1">
    <citation type="submission" date="2022-05" db="EMBL/GenBank/DDBJ databases">
        <title>Jatrophihabitans sp. SB3-54 whole genome sequence.</title>
        <authorList>
            <person name="Suh M.K."/>
            <person name="Eom M.K."/>
            <person name="Kim J.S."/>
            <person name="Kim H.S."/>
            <person name="Do H.E."/>
            <person name="Shin Y.K."/>
            <person name="Lee J.-S."/>
        </authorList>
    </citation>
    <scope>NUCLEOTIDE SEQUENCE</scope>
    <source>
        <strain evidence="7">SB3-54</strain>
    </source>
</reference>
<evidence type="ECO:0000256" key="3">
    <source>
        <dbReference type="ARBA" id="ARBA00022519"/>
    </source>
</evidence>